<evidence type="ECO:0000313" key="4">
    <source>
        <dbReference type="Proteomes" id="UP000006315"/>
    </source>
</evidence>
<dbReference type="PATRIC" id="fig|1131731.3.peg.1709"/>
<comment type="caution">
    <text evidence="3">The sequence shown here is derived from an EMBL/GenBank/DDBJ whole genome shotgun (WGS) entry which is preliminary data.</text>
</comment>
<evidence type="ECO:0000259" key="1">
    <source>
        <dbReference type="Pfam" id="PF10543"/>
    </source>
</evidence>
<dbReference type="EMBL" id="AJLR01000045">
    <property type="protein sequence ID" value="EKN67843.1"/>
    <property type="molecule type" value="Genomic_DNA"/>
</dbReference>
<sequence>MELQVIEKNGFRVLASTQLAEAYGTEPVKIQQNFNNNKNRYKEGKHFILLQGDELKEFKRNFENFEVAQNVNKLYLWTEKGAWLHAKSLNTDKAWDAFELLVDAYYTVKEQVKVLSEREQLIASMKLTIETQEEVGQLKGEMKEIRLLVEEQITLDHGEQRKVQKTVAKRVYDISDDSEQRSAYFREIYREIKDRFGVASYKDIKRKDINSALRYIEAWIPRKSGAAS</sequence>
<dbReference type="STRING" id="1131731.BAZO_08174"/>
<feature type="domain" description="ORF6C" evidence="2">
    <location>
        <begin position="120"/>
        <end position="223"/>
    </location>
</feature>
<keyword evidence="4" id="KW-1185">Reference proteome</keyword>
<accession>K6DI95</accession>
<dbReference type="InterPro" id="IPR018873">
    <property type="entry name" value="KilA-N_DNA-bd_domain"/>
</dbReference>
<dbReference type="Proteomes" id="UP000006315">
    <property type="component" value="Unassembled WGS sequence"/>
</dbReference>
<dbReference type="AlphaFoldDB" id="K6DI95"/>
<evidence type="ECO:0000259" key="2">
    <source>
        <dbReference type="Pfam" id="PF10552"/>
    </source>
</evidence>
<dbReference type="Pfam" id="PF10543">
    <property type="entry name" value="ORF6N"/>
    <property type="match status" value="1"/>
</dbReference>
<gene>
    <name evidence="3" type="ORF">BAZO_08174</name>
</gene>
<dbReference type="Pfam" id="PF10552">
    <property type="entry name" value="ORF6C"/>
    <property type="match status" value="1"/>
</dbReference>
<dbReference type="InterPro" id="IPR018878">
    <property type="entry name" value="ORF6C_dom"/>
</dbReference>
<proteinExistence type="predicted"/>
<name>K6DI95_SCHAZ</name>
<feature type="domain" description="KilA-N DNA-binding" evidence="1">
    <location>
        <begin position="4"/>
        <end position="88"/>
    </location>
</feature>
<organism evidence="3 4">
    <name type="scientific">Schinkia azotoformans LMG 9581</name>
    <dbReference type="NCBI Taxonomy" id="1131731"/>
    <lineage>
        <taxon>Bacteria</taxon>
        <taxon>Bacillati</taxon>
        <taxon>Bacillota</taxon>
        <taxon>Bacilli</taxon>
        <taxon>Bacillales</taxon>
        <taxon>Bacillaceae</taxon>
        <taxon>Calidifontibacillus/Schinkia group</taxon>
        <taxon>Schinkia</taxon>
    </lineage>
</organism>
<protein>
    <submittedName>
        <fullName evidence="3">Prophage pi2 protein 06</fullName>
    </submittedName>
</protein>
<evidence type="ECO:0000313" key="3">
    <source>
        <dbReference type="EMBL" id="EKN67843.1"/>
    </source>
</evidence>
<reference evidence="3 4" key="1">
    <citation type="journal article" date="2012" name="Front. Microbiol.">
        <title>Redundancy and modularity in membrane-associated dissimilatory nitrate reduction in Bacillus.</title>
        <authorList>
            <person name="Heylen K."/>
            <person name="Keltjens J."/>
        </authorList>
    </citation>
    <scope>NUCLEOTIDE SEQUENCE [LARGE SCALE GENOMIC DNA]</scope>
    <source>
        <strain evidence="3 4">LMG 9581</strain>
    </source>
</reference>
<dbReference type="RefSeq" id="WP_003330892.1">
    <property type="nucleotide sequence ID" value="NZ_AJLR01000045.1"/>
</dbReference>